<organism evidence="1 2">
    <name type="scientific">Leptospira andrefontaineae</name>
    <dbReference type="NCBI Taxonomy" id="2484976"/>
    <lineage>
        <taxon>Bacteria</taxon>
        <taxon>Pseudomonadati</taxon>
        <taxon>Spirochaetota</taxon>
        <taxon>Spirochaetia</taxon>
        <taxon>Leptospirales</taxon>
        <taxon>Leptospiraceae</taxon>
        <taxon>Leptospira</taxon>
    </lineage>
</organism>
<protein>
    <submittedName>
        <fullName evidence="1">Uncharacterized protein</fullName>
    </submittedName>
</protein>
<comment type="caution">
    <text evidence="1">The sequence shown here is derived from an EMBL/GenBank/DDBJ whole genome shotgun (WGS) entry which is preliminary data.</text>
</comment>
<sequence>MQQGLFQIISKSLIIILSLSHISCEKTLTTIPSELEGFWIWGDKEKKIVEIIHIDKNPLLMGNFHCNQMEDTIDRSLAVKWNPIINDKVVQDGNDIFIINNRIKAILSKKSFDKLYYNNLIFSKTTKPNIDAAKFGCLRNPILEYNPIEEPERVSSFVWCKTSVYEKNSFDSKIVYEFPNNKDSHFKVLKTLVDRRVPYILIEFTNESNAKKNVGYISPNDKCLLLQSIESY</sequence>
<keyword evidence="2" id="KW-1185">Reference proteome</keyword>
<reference evidence="1" key="1">
    <citation type="journal article" date="2019" name="PLoS Negl. Trop. Dis.">
        <title>Revisiting the worldwide diversity of Leptospira species in the environment.</title>
        <authorList>
            <person name="Vincent A.T."/>
            <person name="Schiettekatte O."/>
            <person name="Bourhy P."/>
            <person name="Veyrier F.J."/>
            <person name="Picardeau M."/>
        </authorList>
    </citation>
    <scope>NUCLEOTIDE SEQUENCE [LARGE SCALE GENOMIC DNA]</scope>
    <source>
        <strain evidence="1">201800301</strain>
    </source>
</reference>
<evidence type="ECO:0000313" key="1">
    <source>
        <dbReference type="EMBL" id="TGK37242.1"/>
    </source>
</evidence>
<dbReference type="RefSeq" id="WP_135775714.1">
    <property type="nucleotide sequence ID" value="NZ_RQEY01000021.1"/>
</dbReference>
<proteinExistence type="predicted"/>
<accession>A0A4R9GZT5</accession>
<dbReference type="EMBL" id="RQEY01000021">
    <property type="protein sequence ID" value="TGK37242.1"/>
    <property type="molecule type" value="Genomic_DNA"/>
</dbReference>
<evidence type="ECO:0000313" key="2">
    <source>
        <dbReference type="Proteomes" id="UP000298097"/>
    </source>
</evidence>
<dbReference type="AlphaFoldDB" id="A0A4R9GZT5"/>
<gene>
    <name evidence="1" type="ORF">EHO65_16815</name>
</gene>
<name>A0A4R9GZT5_9LEPT</name>
<dbReference type="Proteomes" id="UP000298097">
    <property type="component" value="Unassembled WGS sequence"/>
</dbReference>